<dbReference type="PROSITE" id="PS00195">
    <property type="entry name" value="GLUTAREDOXIN_1"/>
    <property type="match status" value="1"/>
</dbReference>
<dbReference type="PANTHER" id="PTHR34386">
    <property type="entry name" value="GLUTAREDOXIN"/>
    <property type="match status" value="1"/>
</dbReference>
<dbReference type="InterPro" id="IPR011767">
    <property type="entry name" value="GLR_AS"/>
</dbReference>
<keyword evidence="3" id="KW-1185">Reference proteome</keyword>
<evidence type="ECO:0000313" key="3">
    <source>
        <dbReference type="Proteomes" id="UP001500339"/>
    </source>
</evidence>
<dbReference type="PROSITE" id="PS51354">
    <property type="entry name" value="GLUTAREDOXIN_2"/>
    <property type="match status" value="1"/>
</dbReference>
<protein>
    <submittedName>
        <fullName evidence="2">Glutaredoxin family protein</fullName>
    </submittedName>
</protein>
<evidence type="ECO:0000259" key="1">
    <source>
        <dbReference type="Pfam" id="PF00462"/>
    </source>
</evidence>
<sequence>MEVIVYTTPTCPWCKVVKDYLKSNNITYIEHDVSKDDKATTEMINKSGQMGVPVVDIDGEIIIGFDQDRIDRVLGL</sequence>
<dbReference type="CDD" id="cd02976">
    <property type="entry name" value="NrdH"/>
    <property type="match status" value="1"/>
</dbReference>
<comment type="caution">
    <text evidence="2">The sequence shown here is derived from an EMBL/GenBank/DDBJ whole genome shotgun (WGS) entry which is preliminary data.</text>
</comment>
<organism evidence="2 3">
    <name type="scientific">Clostridium malenominatum</name>
    <dbReference type="NCBI Taxonomy" id="1539"/>
    <lineage>
        <taxon>Bacteria</taxon>
        <taxon>Bacillati</taxon>
        <taxon>Bacillota</taxon>
        <taxon>Clostridia</taxon>
        <taxon>Eubacteriales</taxon>
        <taxon>Clostridiaceae</taxon>
        <taxon>Clostridium</taxon>
    </lineage>
</organism>
<dbReference type="Pfam" id="PF00462">
    <property type="entry name" value="Glutaredoxin"/>
    <property type="match status" value="1"/>
</dbReference>
<dbReference type="EMBL" id="BAAACF010000001">
    <property type="protein sequence ID" value="GAA0722373.1"/>
    <property type="molecule type" value="Genomic_DNA"/>
</dbReference>
<name>A0ABP3U5T2_9CLOT</name>
<dbReference type="RefSeq" id="WP_343768135.1">
    <property type="nucleotide sequence ID" value="NZ_BAAACF010000001.1"/>
</dbReference>
<evidence type="ECO:0000313" key="2">
    <source>
        <dbReference type="EMBL" id="GAA0722373.1"/>
    </source>
</evidence>
<reference evidence="3" key="1">
    <citation type="journal article" date="2019" name="Int. J. Syst. Evol. Microbiol.">
        <title>The Global Catalogue of Microorganisms (GCM) 10K type strain sequencing project: providing services to taxonomists for standard genome sequencing and annotation.</title>
        <authorList>
            <consortium name="The Broad Institute Genomics Platform"/>
            <consortium name="The Broad Institute Genome Sequencing Center for Infectious Disease"/>
            <person name="Wu L."/>
            <person name="Ma J."/>
        </authorList>
    </citation>
    <scope>NUCLEOTIDE SEQUENCE [LARGE SCALE GENOMIC DNA]</scope>
    <source>
        <strain evidence="3">JCM 1405</strain>
    </source>
</reference>
<dbReference type="Gene3D" id="3.40.30.10">
    <property type="entry name" value="Glutaredoxin"/>
    <property type="match status" value="1"/>
</dbReference>
<dbReference type="NCBIfam" id="TIGR02196">
    <property type="entry name" value="GlrX_YruB"/>
    <property type="match status" value="1"/>
</dbReference>
<dbReference type="InterPro" id="IPR011911">
    <property type="entry name" value="GlrX_YruB"/>
</dbReference>
<proteinExistence type="predicted"/>
<dbReference type="InterPro" id="IPR036249">
    <property type="entry name" value="Thioredoxin-like_sf"/>
</dbReference>
<gene>
    <name evidence="2" type="ORF">GCM10008905_13790</name>
</gene>
<dbReference type="PANTHER" id="PTHR34386:SF1">
    <property type="entry name" value="GLUTAREDOXIN-LIKE PROTEIN NRDH"/>
    <property type="match status" value="1"/>
</dbReference>
<dbReference type="InterPro" id="IPR002109">
    <property type="entry name" value="Glutaredoxin"/>
</dbReference>
<feature type="domain" description="Glutaredoxin" evidence="1">
    <location>
        <begin position="3"/>
        <end position="62"/>
    </location>
</feature>
<dbReference type="SUPFAM" id="SSF52833">
    <property type="entry name" value="Thioredoxin-like"/>
    <property type="match status" value="1"/>
</dbReference>
<dbReference type="Proteomes" id="UP001500339">
    <property type="component" value="Unassembled WGS sequence"/>
</dbReference>
<accession>A0ABP3U5T2</accession>
<dbReference type="InterPro" id="IPR051548">
    <property type="entry name" value="Grx-like_ET"/>
</dbReference>